<keyword evidence="3" id="KW-1185">Reference proteome</keyword>
<keyword evidence="1" id="KW-0812">Transmembrane</keyword>
<reference evidence="2 3" key="1">
    <citation type="journal article" date="2016" name="Int. J. Syst. Evol. Microbiol.">
        <title>Methanosarcina flavescens sp. nov., a methanogenic archaeon isolated from a full-scale anaerobic digester.</title>
        <authorList>
            <person name="Kern T."/>
            <person name="Fischer M.A."/>
            <person name="Deppenmeier U."/>
            <person name="Schmitz R.A."/>
            <person name="Rother M."/>
        </authorList>
    </citation>
    <scope>NUCLEOTIDE SEQUENCE [LARGE SCALE GENOMIC DNA]</scope>
    <source>
        <strain evidence="2 3">E03.2</strain>
    </source>
</reference>
<organism evidence="2 3">
    <name type="scientific">Methanosarcina flavescens</name>
    <dbReference type="NCBI Taxonomy" id="1715806"/>
    <lineage>
        <taxon>Archaea</taxon>
        <taxon>Methanobacteriati</taxon>
        <taxon>Methanobacteriota</taxon>
        <taxon>Stenosarchaea group</taxon>
        <taxon>Methanomicrobia</taxon>
        <taxon>Methanosarcinales</taxon>
        <taxon>Methanosarcinaceae</taxon>
        <taxon>Methanosarcina</taxon>
    </lineage>
</organism>
<evidence type="ECO:0000256" key="1">
    <source>
        <dbReference type="SAM" id="Phobius"/>
    </source>
</evidence>
<proteinExistence type="predicted"/>
<name>A0A660HQG3_9EURY</name>
<dbReference type="GeneID" id="53687293"/>
<keyword evidence="1" id="KW-0472">Membrane</keyword>
<sequence>MTEEKVIESKPESAANGLPSWQKREVIRSEKIEHQPPSKEPMIHSLQDYVFSAYVFFAGIFAGMTSLVIAEHFTQSYGMGGFSLPWAGLFGIIALFFTWKLEQWEVKV</sequence>
<dbReference type="OrthoDB" id="373233at2157"/>
<dbReference type="RefSeq" id="WP_054299164.1">
    <property type="nucleotide sequence ID" value="NZ_CP032683.1"/>
</dbReference>
<feature type="transmembrane region" description="Helical" evidence="1">
    <location>
        <begin position="49"/>
        <end position="70"/>
    </location>
</feature>
<dbReference type="KEGG" id="mfz:AOB57_004180"/>
<evidence type="ECO:0000313" key="2">
    <source>
        <dbReference type="EMBL" id="AYK14493.1"/>
    </source>
</evidence>
<keyword evidence="1" id="KW-1133">Transmembrane helix</keyword>
<feature type="transmembrane region" description="Helical" evidence="1">
    <location>
        <begin position="82"/>
        <end position="99"/>
    </location>
</feature>
<dbReference type="AlphaFoldDB" id="A0A660HQG3"/>
<gene>
    <name evidence="2" type="ORF">AOB57_004180</name>
</gene>
<dbReference type="EMBL" id="CP032683">
    <property type="protein sequence ID" value="AYK14493.1"/>
    <property type="molecule type" value="Genomic_DNA"/>
</dbReference>
<dbReference type="Proteomes" id="UP000053087">
    <property type="component" value="Chromosome"/>
</dbReference>
<protein>
    <submittedName>
        <fullName evidence="2">Uncharacterized protein</fullName>
    </submittedName>
</protein>
<accession>A0A660HQG3</accession>
<evidence type="ECO:0000313" key="3">
    <source>
        <dbReference type="Proteomes" id="UP000053087"/>
    </source>
</evidence>